<organism evidence="1 2">
    <name type="scientific">Aspergillus luchuensis (strain CBS 106.47)</name>
    <dbReference type="NCBI Taxonomy" id="1137211"/>
    <lineage>
        <taxon>Eukaryota</taxon>
        <taxon>Fungi</taxon>
        <taxon>Dikarya</taxon>
        <taxon>Ascomycota</taxon>
        <taxon>Pezizomycotina</taxon>
        <taxon>Eurotiomycetes</taxon>
        <taxon>Eurotiomycetidae</taxon>
        <taxon>Eurotiales</taxon>
        <taxon>Aspergillaceae</taxon>
        <taxon>Aspergillus</taxon>
        <taxon>Aspergillus subgen. Circumdati</taxon>
    </lineage>
</organism>
<protein>
    <submittedName>
        <fullName evidence="1">Uncharacterized protein</fullName>
    </submittedName>
</protein>
<dbReference type="VEuPathDB" id="FungiDB:ASPFODRAFT_295217"/>
<accession>A0A1M3TB34</accession>
<reference evidence="2" key="1">
    <citation type="journal article" date="2017" name="Genome Biol.">
        <title>Comparative genomics reveals high biological diversity and specific adaptations in the industrially and medically important fungal genus Aspergillus.</title>
        <authorList>
            <person name="de Vries R.P."/>
            <person name="Riley R."/>
            <person name="Wiebenga A."/>
            <person name="Aguilar-Osorio G."/>
            <person name="Amillis S."/>
            <person name="Uchima C.A."/>
            <person name="Anderluh G."/>
            <person name="Asadollahi M."/>
            <person name="Askin M."/>
            <person name="Barry K."/>
            <person name="Battaglia E."/>
            <person name="Bayram O."/>
            <person name="Benocci T."/>
            <person name="Braus-Stromeyer S.A."/>
            <person name="Caldana C."/>
            <person name="Canovas D."/>
            <person name="Cerqueira G.C."/>
            <person name="Chen F."/>
            <person name="Chen W."/>
            <person name="Choi C."/>
            <person name="Clum A."/>
            <person name="Dos Santos R.A."/>
            <person name="Damasio A.R."/>
            <person name="Diallinas G."/>
            <person name="Emri T."/>
            <person name="Fekete E."/>
            <person name="Flipphi M."/>
            <person name="Freyberg S."/>
            <person name="Gallo A."/>
            <person name="Gournas C."/>
            <person name="Habgood R."/>
            <person name="Hainaut M."/>
            <person name="Harispe M.L."/>
            <person name="Henrissat B."/>
            <person name="Hilden K.S."/>
            <person name="Hope R."/>
            <person name="Hossain A."/>
            <person name="Karabika E."/>
            <person name="Karaffa L."/>
            <person name="Karanyi Z."/>
            <person name="Krasevec N."/>
            <person name="Kuo A."/>
            <person name="Kusch H."/>
            <person name="LaButti K."/>
            <person name="Lagendijk E.L."/>
            <person name="Lapidus A."/>
            <person name="Levasseur A."/>
            <person name="Lindquist E."/>
            <person name="Lipzen A."/>
            <person name="Logrieco A.F."/>
            <person name="MacCabe A."/>
            <person name="Maekelae M.R."/>
            <person name="Malavazi I."/>
            <person name="Melin P."/>
            <person name="Meyer V."/>
            <person name="Mielnichuk N."/>
            <person name="Miskei M."/>
            <person name="Molnar A.P."/>
            <person name="Mule G."/>
            <person name="Ngan C.Y."/>
            <person name="Orejas M."/>
            <person name="Orosz E."/>
            <person name="Ouedraogo J.P."/>
            <person name="Overkamp K.M."/>
            <person name="Park H.-S."/>
            <person name="Perrone G."/>
            <person name="Piumi F."/>
            <person name="Punt P.J."/>
            <person name="Ram A.F."/>
            <person name="Ramon A."/>
            <person name="Rauscher S."/>
            <person name="Record E."/>
            <person name="Riano-Pachon D.M."/>
            <person name="Robert V."/>
            <person name="Roehrig J."/>
            <person name="Ruller R."/>
            <person name="Salamov A."/>
            <person name="Salih N.S."/>
            <person name="Samson R.A."/>
            <person name="Sandor E."/>
            <person name="Sanguinetti M."/>
            <person name="Schuetze T."/>
            <person name="Sepcic K."/>
            <person name="Shelest E."/>
            <person name="Sherlock G."/>
            <person name="Sophianopoulou V."/>
            <person name="Squina F.M."/>
            <person name="Sun H."/>
            <person name="Susca A."/>
            <person name="Todd R.B."/>
            <person name="Tsang A."/>
            <person name="Unkles S.E."/>
            <person name="van de Wiele N."/>
            <person name="van Rossen-Uffink D."/>
            <person name="Oliveira J.V."/>
            <person name="Vesth T.C."/>
            <person name="Visser J."/>
            <person name="Yu J.-H."/>
            <person name="Zhou M."/>
            <person name="Andersen M.R."/>
            <person name="Archer D.B."/>
            <person name="Baker S.E."/>
            <person name="Benoit I."/>
            <person name="Brakhage A.A."/>
            <person name="Braus G.H."/>
            <person name="Fischer R."/>
            <person name="Frisvad J.C."/>
            <person name="Goldman G.H."/>
            <person name="Houbraken J."/>
            <person name="Oakley B."/>
            <person name="Pocsi I."/>
            <person name="Scazzocchio C."/>
            <person name="Seiboth B."/>
            <person name="vanKuyk P.A."/>
            <person name="Wortman J."/>
            <person name="Dyer P.S."/>
            <person name="Grigoriev I.V."/>
        </authorList>
    </citation>
    <scope>NUCLEOTIDE SEQUENCE [LARGE SCALE GENOMIC DNA]</scope>
    <source>
        <strain evidence="2">CBS 106.47</strain>
    </source>
</reference>
<proteinExistence type="predicted"/>
<evidence type="ECO:0000313" key="1">
    <source>
        <dbReference type="EMBL" id="OJZ83936.1"/>
    </source>
</evidence>
<dbReference type="EMBL" id="KV878245">
    <property type="protein sequence ID" value="OJZ83936.1"/>
    <property type="molecule type" value="Genomic_DNA"/>
</dbReference>
<evidence type="ECO:0000313" key="2">
    <source>
        <dbReference type="Proteomes" id="UP000184063"/>
    </source>
</evidence>
<gene>
    <name evidence="1" type="ORF">ASPFODRAFT_295217</name>
</gene>
<sequence>MVVGGLLGWRCMGDFLLPQPPSMDRPSPLGQKGGSCCGEGVKESSCPVIRNVGLIQINPYFKYRLCWGSTHAYTYTHTPDEEAALVSGLARKLLPSHETLVDQTHADSYSDGEGLFMIYDCSSRSSPWLWSGFGGFCSPHLELFERVASS</sequence>
<dbReference type="Proteomes" id="UP000184063">
    <property type="component" value="Unassembled WGS sequence"/>
</dbReference>
<dbReference type="AlphaFoldDB" id="A0A1M3TB34"/>
<name>A0A1M3TB34_ASPLC</name>